<keyword evidence="2" id="KW-0596">Phosphopantetheine</keyword>
<reference evidence="6" key="1">
    <citation type="submission" date="2022-10" db="EMBL/GenBank/DDBJ databases">
        <title>The complete genomes of actinobacterial strains from the NBC collection.</title>
        <authorList>
            <person name="Joergensen T.S."/>
            <person name="Alvarez Arevalo M."/>
            <person name="Sterndorff E.B."/>
            <person name="Faurdal D."/>
            <person name="Vuksanovic O."/>
            <person name="Mourched A.-S."/>
            <person name="Charusanti P."/>
            <person name="Shaw S."/>
            <person name="Blin K."/>
            <person name="Weber T."/>
        </authorList>
    </citation>
    <scope>NUCLEOTIDE SEQUENCE</scope>
    <source>
        <strain evidence="6">NBC_01401</strain>
    </source>
</reference>
<evidence type="ECO:0000256" key="1">
    <source>
        <dbReference type="ARBA" id="ARBA00001957"/>
    </source>
</evidence>
<sequence length="950" mass="100403">MSRYVHEVIEATVSATPDAVAVQVGAETLTYRELDVRANRIAHQLREAGVGPESVVGVLLNRGPDTLPSLLGIWKAGGSHLPLDAGLPADRLTYMLRSAGARLIVTHGGLYGRLGEGYDGAVVDLDRDSALIAVRPGTRVEEPADRGPKDPSRGHRLAYTLFTSGSTGRPKGVQIAHFSLLNVLFSMRERYRAGPEHTWLAATSLSFDISTTELYLPLITGGRVVLADDDEVHDADAQLRLVETAGVTHAQATPAGWKLLIAAGLGRVPLTAVTGGEDCPPGLARDLRGRVDRLVNQYGPTEATVWSTAWEIEPDAATVPIGRPIHNYRAYVLDAVQQPVPVGVVGELYIAGAGVARGYVGRPGLTAERFLPEPFGGKPGSRMYRTGDLARFRPDGELECLGRIDNQVKIRGYRIELGEIEEVLLAHPEVKDATVVAREDGNGEKLLVAYAVTGGSVEQAQLRTHLGASLPSYMAPGAFVLLDAMPLNAAGKVDRKALPAPGRTALVADREYVAPRTRTEELLVATCVEVLQVPDVGVRDRLLDLGADSMRIVHVMAAARKSGLDLTLRMLLDSETIEDLALTIDGAEPDTGRGEKTGTTGTTDGGASGPMTMVTAGGQQAASDVAGAMEAHGVPGAAVALLKDGQLVGVQAYGTRAAGAPVTLRTRFQAGSISKHVTAFAALRLVDRGVLELDADIDGYLSGRRAPRAPGGRPLTLRHLLSNTAGLSQTPSTWWRPGETMPELAAVLDDVEAEHEPGALFRKAGSQWAMIEQLLTDVSAQGFQELAAELVFGPLGMRDSSFLAPGAPHAAGRDVADGHDQHSRALLDGYRVRPVLAGSGLWSTPSDLAQLAVEIRQAHLGFSDLLSARSAGVMLTEAFPGSFYGLGTVVDGSMADPEFGHGGQTAGFRALTSLRLRSGNGCVVMTNSDNGKHVHKVVAALLGRDLEVTG</sequence>
<dbReference type="PROSITE" id="PS50075">
    <property type="entry name" value="CARRIER"/>
    <property type="match status" value="1"/>
</dbReference>
<dbReference type="InterPro" id="IPR009081">
    <property type="entry name" value="PP-bd_ACP"/>
</dbReference>
<dbReference type="AlphaFoldDB" id="A0AAU3H1T1"/>
<dbReference type="InterPro" id="IPR012338">
    <property type="entry name" value="Beta-lactam/transpept-like"/>
</dbReference>
<dbReference type="FunFam" id="3.40.50.12780:FF:000012">
    <property type="entry name" value="Non-ribosomal peptide synthetase"/>
    <property type="match status" value="1"/>
</dbReference>
<dbReference type="SUPFAM" id="SSF56601">
    <property type="entry name" value="beta-lactamase/transpeptidase-like"/>
    <property type="match status" value="1"/>
</dbReference>
<comment type="cofactor">
    <cofactor evidence="1">
        <name>pantetheine 4'-phosphate</name>
        <dbReference type="ChEBI" id="CHEBI:47942"/>
    </cofactor>
</comment>
<dbReference type="GO" id="GO:0031177">
    <property type="term" value="F:phosphopantetheine binding"/>
    <property type="evidence" value="ECO:0007669"/>
    <property type="project" value="TreeGrafter"/>
</dbReference>
<keyword evidence="3" id="KW-0597">Phosphoprotein</keyword>
<dbReference type="Pfam" id="PF00144">
    <property type="entry name" value="Beta-lactamase"/>
    <property type="match status" value="1"/>
</dbReference>
<dbReference type="Pfam" id="PF13193">
    <property type="entry name" value="AMP-binding_C"/>
    <property type="match status" value="1"/>
</dbReference>
<dbReference type="Pfam" id="PF00501">
    <property type="entry name" value="AMP-binding"/>
    <property type="match status" value="1"/>
</dbReference>
<dbReference type="InterPro" id="IPR010071">
    <property type="entry name" value="AA_adenyl_dom"/>
</dbReference>
<gene>
    <name evidence="6" type="ORF">OG626_20775</name>
</gene>
<feature type="region of interest" description="Disordered" evidence="4">
    <location>
        <begin position="585"/>
        <end position="609"/>
    </location>
</feature>
<dbReference type="NCBIfam" id="TIGR01733">
    <property type="entry name" value="AA-adenyl-dom"/>
    <property type="match status" value="1"/>
</dbReference>
<dbReference type="Gene3D" id="3.30.300.30">
    <property type="match status" value="1"/>
</dbReference>
<dbReference type="FunFam" id="3.30.300.30:FF:000010">
    <property type="entry name" value="Enterobactin synthetase component F"/>
    <property type="match status" value="1"/>
</dbReference>
<evidence type="ECO:0000256" key="3">
    <source>
        <dbReference type="ARBA" id="ARBA00022553"/>
    </source>
</evidence>
<dbReference type="InterPro" id="IPR036736">
    <property type="entry name" value="ACP-like_sf"/>
</dbReference>
<dbReference type="EMBL" id="CP109535">
    <property type="protein sequence ID" value="WTY97160.1"/>
    <property type="molecule type" value="Genomic_DNA"/>
</dbReference>
<dbReference type="PANTHER" id="PTHR45527">
    <property type="entry name" value="NONRIBOSOMAL PEPTIDE SYNTHETASE"/>
    <property type="match status" value="1"/>
</dbReference>
<evidence type="ECO:0000259" key="5">
    <source>
        <dbReference type="PROSITE" id="PS50075"/>
    </source>
</evidence>
<dbReference type="InterPro" id="IPR001466">
    <property type="entry name" value="Beta-lactam-related"/>
</dbReference>
<dbReference type="GO" id="GO:0044550">
    <property type="term" value="P:secondary metabolite biosynthetic process"/>
    <property type="evidence" value="ECO:0007669"/>
    <property type="project" value="UniProtKB-ARBA"/>
</dbReference>
<dbReference type="FunFam" id="2.30.38.10:FF:000001">
    <property type="entry name" value="Non-ribosomal peptide synthetase PvdI"/>
    <property type="match status" value="1"/>
</dbReference>
<dbReference type="InterPro" id="IPR025110">
    <property type="entry name" value="AMP-bd_C"/>
</dbReference>
<dbReference type="PANTHER" id="PTHR45527:SF1">
    <property type="entry name" value="FATTY ACID SYNTHASE"/>
    <property type="match status" value="1"/>
</dbReference>
<dbReference type="InterPro" id="IPR045851">
    <property type="entry name" value="AMP-bd_C_sf"/>
</dbReference>
<feature type="domain" description="Carrier" evidence="5">
    <location>
        <begin position="514"/>
        <end position="588"/>
    </location>
</feature>
<evidence type="ECO:0000256" key="4">
    <source>
        <dbReference type="SAM" id="MobiDB-lite"/>
    </source>
</evidence>
<organism evidence="6">
    <name type="scientific">Streptomyces sp. NBC_01401</name>
    <dbReference type="NCBI Taxonomy" id="2903854"/>
    <lineage>
        <taxon>Bacteria</taxon>
        <taxon>Bacillati</taxon>
        <taxon>Actinomycetota</taxon>
        <taxon>Actinomycetes</taxon>
        <taxon>Kitasatosporales</taxon>
        <taxon>Streptomycetaceae</taxon>
        <taxon>Streptomyces</taxon>
    </lineage>
</organism>
<dbReference type="GO" id="GO:0005737">
    <property type="term" value="C:cytoplasm"/>
    <property type="evidence" value="ECO:0007669"/>
    <property type="project" value="TreeGrafter"/>
</dbReference>
<dbReference type="Pfam" id="PF00550">
    <property type="entry name" value="PP-binding"/>
    <property type="match status" value="1"/>
</dbReference>
<proteinExistence type="predicted"/>
<dbReference type="FunFam" id="3.40.50.980:FF:000001">
    <property type="entry name" value="Non-ribosomal peptide synthetase"/>
    <property type="match status" value="1"/>
</dbReference>
<protein>
    <submittedName>
        <fullName evidence="6">Amino acid adenylation domain-containing protein</fullName>
    </submittedName>
</protein>
<dbReference type="SUPFAM" id="SSF56801">
    <property type="entry name" value="Acetyl-CoA synthetase-like"/>
    <property type="match status" value="1"/>
</dbReference>
<dbReference type="Gene3D" id="3.40.710.10">
    <property type="entry name" value="DD-peptidase/beta-lactamase superfamily"/>
    <property type="match status" value="1"/>
</dbReference>
<dbReference type="SUPFAM" id="SSF47336">
    <property type="entry name" value="ACP-like"/>
    <property type="match status" value="1"/>
</dbReference>
<evidence type="ECO:0000313" key="6">
    <source>
        <dbReference type="EMBL" id="WTY97160.1"/>
    </source>
</evidence>
<dbReference type="Gene3D" id="1.10.1200.10">
    <property type="entry name" value="ACP-like"/>
    <property type="match status" value="1"/>
</dbReference>
<dbReference type="Gene3D" id="2.30.38.10">
    <property type="entry name" value="Luciferase, Domain 3"/>
    <property type="match status" value="1"/>
</dbReference>
<accession>A0AAU3H1T1</accession>
<name>A0AAU3H1T1_9ACTN</name>
<dbReference type="CDD" id="cd05930">
    <property type="entry name" value="A_NRPS"/>
    <property type="match status" value="1"/>
</dbReference>
<dbReference type="GO" id="GO:0043041">
    <property type="term" value="P:amino acid activation for nonribosomal peptide biosynthetic process"/>
    <property type="evidence" value="ECO:0007669"/>
    <property type="project" value="TreeGrafter"/>
</dbReference>
<dbReference type="InterPro" id="IPR000873">
    <property type="entry name" value="AMP-dep_synth/lig_dom"/>
</dbReference>
<evidence type="ECO:0000256" key="2">
    <source>
        <dbReference type="ARBA" id="ARBA00022450"/>
    </source>
</evidence>
<dbReference type="Gene3D" id="3.40.50.980">
    <property type="match status" value="2"/>
</dbReference>